<dbReference type="EMBL" id="JAUIZM010000003">
    <property type="protein sequence ID" value="KAK1392525.1"/>
    <property type="molecule type" value="Genomic_DNA"/>
</dbReference>
<evidence type="ECO:0000259" key="3">
    <source>
        <dbReference type="Pfam" id="PF16884"/>
    </source>
</evidence>
<proteinExistence type="predicted"/>
<comment type="caution">
    <text evidence="4">The sequence shown here is derived from an EMBL/GenBank/DDBJ whole genome shotgun (WGS) entry which is preliminary data.</text>
</comment>
<evidence type="ECO:0000313" key="5">
    <source>
        <dbReference type="Proteomes" id="UP001237642"/>
    </source>
</evidence>
<keyword evidence="1" id="KW-0560">Oxidoreductase</keyword>
<dbReference type="AlphaFoldDB" id="A0AAD8IV56"/>
<dbReference type="SUPFAM" id="SSF50129">
    <property type="entry name" value="GroES-like"/>
    <property type="match status" value="1"/>
</dbReference>
<dbReference type="SUPFAM" id="SSF51735">
    <property type="entry name" value="NAD(P)-binding Rossmann-fold domains"/>
    <property type="match status" value="1"/>
</dbReference>
<dbReference type="InterPro" id="IPR041694">
    <property type="entry name" value="ADH_N_2"/>
</dbReference>
<dbReference type="FunFam" id="3.40.50.720:FF:000121">
    <property type="entry name" value="Prostaglandin reductase 2"/>
    <property type="match status" value="1"/>
</dbReference>
<dbReference type="PANTHER" id="PTHR43205">
    <property type="entry name" value="PROSTAGLANDIN REDUCTASE"/>
    <property type="match status" value="1"/>
</dbReference>
<dbReference type="Proteomes" id="UP001237642">
    <property type="component" value="Unassembled WGS sequence"/>
</dbReference>
<feature type="domain" description="Alcohol dehydrogenase-like C-terminal" evidence="2">
    <location>
        <begin position="341"/>
        <end position="434"/>
    </location>
</feature>
<evidence type="ECO:0000313" key="4">
    <source>
        <dbReference type="EMBL" id="KAK1392525.1"/>
    </source>
</evidence>
<reference evidence="4" key="1">
    <citation type="submission" date="2023-02" db="EMBL/GenBank/DDBJ databases">
        <title>Genome of toxic invasive species Heracleum sosnowskyi carries increased number of genes despite the absence of recent whole-genome duplications.</title>
        <authorList>
            <person name="Schelkunov M."/>
            <person name="Shtratnikova V."/>
            <person name="Makarenko M."/>
            <person name="Klepikova A."/>
            <person name="Omelchenko D."/>
            <person name="Novikova G."/>
            <person name="Obukhova E."/>
            <person name="Bogdanov V."/>
            <person name="Penin A."/>
            <person name="Logacheva M."/>
        </authorList>
    </citation>
    <scope>NUCLEOTIDE SEQUENCE</scope>
    <source>
        <strain evidence="4">Hsosn_3</strain>
        <tissue evidence="4">Leaf</tissue>
    </source>
</reference>
<organism evidence="4 5">
    <name type="scientific">Heracleum sosnowskyi</name>
    <dbReference type="NCBI Taxonomy" id="360622"/>
    <lineage>
        <taxon>Eukaryota</taxon>
        <taxon>Viridiplantae</taxon>
        <taxon>Streptophyta</taxon>
        <taxon>Embryophyta</taxon>
        <taxon>Tracheophyta</taxon>
        <taxon>Spermatophyta</taxon>
        <taxon>Magnoliopsida</taxon>
        <taxon>eudicotyledons</taxon>
        <taxon>Gunneridae</taxon>
        <taxon>Pentapetalae</taxon>
        <taxon>asterids</taxon>
        <taxon>campanulids</taxon>
        <taxon>Apiales</taxon>
        <taxon>Apiaceae</taxon>
        <taxon>Apioideae</taxon>
        <taxon>apioid superclade</taxon>
        <taxon>Tordylieae</taxon>
        <taxon>Tordyliinae</taxon>
        <taxon>Heracleum</taxon>
    </lineage>
</organism>
<protein>
    <submittedName>
        <fullName evidence="4">2-alkenal reductase (NADP(+)-dependent)</fullName>
    </submittedName>
</protein>
<dbReference type="InterPro" id="IPR011032">
    <property type="entry name" value="GroES-like_sf"/>
</dbReference>
<reference evidence="4" key="2">
    <citation type="submission" date="2023-05" db="EMBL/GenBank/DDBJ databases">
        <authorList>
            <person name="Schelkunov M.I."/>
        </authorList>
    </citation>
    <scope>NUCLEOTIDE SEQUENCE</scope>
    <source>
        <strain evidence="4">Hsosn_3</strain>
        <tissue evidence="4">Leaf</tissue>
    </source>
</reference>
<dbReference type="Gene3D" id="3.90.180.10">
    <property type="entry name" value="Medium-chain alcohol dehydrogenases, catalytic domain"/>
    <property type="match status" value="1"/>
</dbReference>
<dbReference type="Pfam" id="PF00107">
    <property type="entry name" value="ADH_zinc_N"/>
    <property type="match status" value="1"/>
</dbReference>
<dbReference type="InterPro" id="IPR013149">
    <property type="entry name" value="ADH-like_C"/>
</dbReference>
<evidence type="ECO:0000256" key="1">
    <source>
        <dbReference type="ARBA" id="ARBA00023002"/>
    </source>
</evidence>
<dbReference type="InterPro" id="IPR045010">
    <property type="entry name" value="MDR_fam"/>
</dbReference>
<name>A0AAD8IV56_9APIA</name>
<gene>
    <name evidence="4" type="ORF">POM88_011581</name>
</gene>
<sequence>MTHPYFLRPTLANDLSFFTHLYSEPRKRDIAISMCSSYIVTLDEGNGIICVVSYGGDSWADTVNFATLNFFKVTDGSYRLPISLNDNDDDPPKSTCHCIFAHANDPDLTHANFFNATFLSTTTILPINTSKRNTPALFRFDLPNGLAEHVCSFLYTRKISESGHGLAGRMLVEVINKLVTLKAHIDGAPQESDFVIKTETLSLSVLESKDVLVKNIYVSIDPYQLNRMKSLCSSQTASGSSYAVGLTPGQAIDTHGVGKVVVSGNPDFKKGDLVMGRISWGDYSIVKGGANLDKLNPLGFPYSYHVGILGISGFTAYAGFFEICQPRKGERVFVSAAAGSVGNLVGQYAKLFGCYVVGCAGSQEKVDLLKNKLGFDDAFNYKEKTDLKAALVEYFPDGIDIYFDNVGGEMLDAAVANMSQFGRVAVCGLFRGDNFGKKMVQIADE</sequence>
<dbReference type="Gene3D" id="3.40.50.720">
    <property type="entry name" value="NAD(P)-binding Rossmann-like Domain"/>
    <property type="match status" value="1"/>
</dbReference>
<dbReference type="PANTHER" id="PTHR43205:SF12">
    <property type="entry name" value="OS06G0602900 PROTEIN"/>
    <property type="match status" value="1"/>
</dbReference>
<dbReference type="InterPro" id="IPR036291">
    <property type="entry name" value="NAD(P)-bd_dom_sf"/>
</dbReference>
<feature type="domain" description="Oxidoreductase N-terminal" evidence="3">
    <location>
        <begin position="179"/>
        <end position="289"/>
    </location>
</feature>
<evidence type="ECO:0000259" key="2">
    <source>
        <dbReference type="Pfam" id="PF00107"/>
    </source>
</evidence>
<dbReference type="GO" id="GO:0016628">
    <property type="term" value="F:oxidoreductase activity, acting on the CH-CH group of donors, NAD or NADP as acceptor"/>
    <property type="evidence" value="ECO:0007669"/>
    <property type="project" value="InterPro"/>
</dbReference>
<dbReference type="Pfam" id="PF16884">
    <property type="entry name" value="ADH_N_2"/>
    <property type="match status" value="1"/>
</dbReference>
<accession>A0AAD8IV56</accession>
<keyword evidence="5" id="KW-1185">Reference proteome</keyword>